<dbReference type="RefSeq" id="WP_261520567.1">
    <property type="nucleotide sequence ID" value="NZ_JAODNW010000013.1"/>
</dbReference>
<keyword evidence="1" id="KW-0732">Signal</keyword>
<comment type="caution">
    <text evidence="2">The sequence shown here is derived from an EMBL/GenBank/DDBJ whole genome shotgun (WGS) entry which is preliminary data.</text>
</comment>
<dbReference type="Proteomes" id="UP001589755">
    <property type="component" value="Unassembled WGS sequence"/>
</dbReference>
<organism evidence="2 3">
    <name type="scientific">Chelativorans intermedius</name>
    <dbReference type="NCBI Taxonomy" id="515947"/>
    <lineage>
        <taxon>Bacteria</taxon>
        <taxon>Pseudomonadati</taxon>
        <taxon>Pseudomonadota</taxon>
        <taxon>Alphaproteobacteria</taxon>
        <taxon>Hyphomicrobiales</taxon>
        <taxon>Phyllobacteriaceae</taxon>
        <taxon>Chelativorans</taxon>
    </lineage>
</organism>
<feature type="chain" id="PRO_5047341421" evidence="1">
    <location>
        <begin position="27"/>
        <end position="186"/>
    </location>
</feature>
<evidence type="ECO:0000313" key="2">
    <source>
        <dbReference type="EMBL" id="MFC0207896.1"/>
    </source>
</evidence>
<name>A0ABV6D5G5_9HYPH</name>
<keyword evidence="3" id="KW-1185">Reference proteome</keyword>
<dbReference type="Pfam" id="PF06776">
    <property type="entry name" value="IalB"/>
    <property type="match status" value="1"/>
</dbReference>
<dbReference type="EMBL" id="JBHLXD010000007">
    <property type="protein sequence ID" value="MFC0207896.1"/>
    <property type="molecule type" value="Genomic_DNA"/>
</dbReference>
<reference evidence="2 3" key="1">
    <citation type="submission" date="2024-09" db="EMBL/GenBank/DDBJ databases">
        <authorList>
            <person name="Sun Q."/>
            <person name="Mori K."/>
        </authorList>
    </citation>
    <scope>NUCLEOTIDE SEQUENCE [LARGE SCALE GENOMIC DNA]</scope>
    <source>
        <strain evidence="2 3">CCM 8543</strain>
    </source>
</reference>
<dbReference type="Gene3D" id="2.60.40.1880">
    <property type="entry name" value="Invasion associated locus B (IalB) protein"/>
    <property type="match status" value="1"/>
</dbReference>
<dbReference type="InterPro" id="IPR038696">
    <property type="entry name" value="IalB_sf"/>
</dbReference>
<evidence type="ECO:0000256" key="1">
    <source>
        <dbReference type="SAM" id="SignalP"/>
    </source>
</evidence>
<gene>
    <name evidence="2" type="ORF">ACFFJ2_05720</name>
</gene>
<evidence type="ECO:0000313" key="3">
    <source>
        <dbReference type="Proteomes" id="UP001589755"/>
    </source>
</evidence>
<accession>A0ABV6D5G5</accession>
<protein>
    <submittedName>
        <fullName evidence="2">Invasion associated locus B family protein</fullName>
    </submittedName>
</protein>
<sequence>MKKLCRWTSPALLCLAVLAGVGSAAAQQPAASALPGGASSLQETHGDWQVICGQPEEEKAPVCVFSQLLMQQSQRLLSVELVPQEGGRTARGSLFLPFGLSLADGVSLKVDDGDPSQPLAFRTCLPVGCSVPVSFGENMVAALKAGSTLHLQARESQNGQPVDLQVSLKGFSAALDRAVALTRAAR</sequence>
<feature type="signal peptide" evidence="1">
    <location>
        <begin position="1"/>
        <end position="26"/>
    </location>
</feature>
<proteinExistence type="predicted"/>
<dbReference type="InterPro" id="IPR010642">
    <property type="entry name" value="Invasion_prot_B"/>
</dbReference>